<evidence type="ECO:0000256" key="4">
    <source>
        <dbReference type="ARBA" id="ARBA00022859"/>
    </source>
</evidence>
<dbReference type="InterPro" id="IPR003597">
    <property type="entry name" value="Ig_C1-set"/>
</dbReference>
<dbReference type="SMART" id="SM00407">
    <property type="entry name" value="IGc1"/>
    <property type="match status" value="1"/>
</dbReference>
<keyword evidence="10" id="KW-0491">MHC II</keyword>
<comment type="similarity">
    <text evidence="2 11">Belongs to the MHC class II family.</text>
</comment>
<comment type="subcellular location">
    <subcellularLocation>
        <location evidence="1">Membrane</location>
        <topology evidence="1">Single-pass type I membrane protein</topology>
    </subcellularLocation>
</comment>
<evidence type="ECO:0000256" key="6">
    <source>
        <dbReference type="ARBA" id="ARBA00023130"/>
    </source>
</evidence>
<dbReference type="InterPro" id="IPR003006">
    <property type="entry name" value="Ig/MHC_CS"/>
</dbReference>
<evidence type="ECO:0000256" key="10">
    <source>
        <dbReference type="ARBA" id="ARBA00023182"/>
    </source>
</evidence>
<dbReference type="Gene3D" id="2.60.40.10">
    <property type="entry name" value="Immunoglobulins"/>
    <property type="match status" value="1"/>
</dbReference>
<dbReference type="Pfam" id="PF00993">
    <property type="entry name" value="MHC_II_alpha"/>
    <property type="match status" value="1"/>
</dbReference>
<dbReference type="SUPFAM" id="SSF54452">
    <property type="entry name" value="MHC antigen-recognition domain"/>
    <property type="match status" value="1"/>
</dbReference>
<dbReference type="InterPro" id="IPR014745">
    <property type="entry name" value="MHC_II_a/b_N"/>
</dbReference>
<sequence>ILSLLFCTSLLPPHSSADHVGAYGINVYHSYGSSGQYTHEFDGDEEFYVDLDKRETVCWLSGFSEFKYFDIQTALINMAIFKYNLDLLIKRSNYTAAPNKVPEVTVFPKAPVELGQPNTLICAVDNIFPPVINISWLSNGHSVTQGVSETSFLSKSDDSFLKFSYLTFLPSADDVYDCKVEHWGLDQPLLRHWGGYEPCLDLHSNSG</sequence>
<evidence type="ECO:0000256" key="5">
    <source>
        <dbReference type="ARBA" id="ARBA00022989"/>
    </source>
</evidence>
<dbReference type="PROSITE" id="PS00290">
    <property type="entry name" value="IG_MHC"/>
    <property type="match status" value="1"/>
</dbReference>
<proteinExistence type="inferred from homology"/>
<evidence type="ECO:0000256" key="3">
    <source>
        <dbReference type="ARBA" id="ARBA00022692"/>
    </source>
</evidence>
<reference evidence="15" key="1">
    <citation type="journal article" date="2013" name="Science">
        <title>Comparative analysis of bat genomes provides insight into the evolution of flight and immunity.</title>
        <authorList>
            <person name="Zhang G."/>
            <person name="Cowled C."/>
            <person name="Shi Z."/>
            <person name="Huang Z."/>
            <person name="Bishop-Lilly K.A."/>
            <person name="Fang X."/>
            <person name="Wynne J.W."/>
            <person name="Xiong Z."/>
            <person name="Baker M.L."/>
            <person name="Zhao W."/>
            <person name="Tachedjian M."/>
            <person name="Zhu Y."/>
            <person name="Zhou P."/>
            <person name="Jiang X."/>
            <person name="Ng J."/>
            <person name="Yang L."/>
            <person name="Wu L."/>
            <person name="Xiao J."/>
            <person name="Feng Y."/>
            <person name="Chen Y."/>
            <person name="Sun X."/>
            <person name="Zhang Y."/>
            <person name="Marsh G.A."/>
            <person name="Crameri G."/>
            <person name="Broder C.C."/>
            <person name="Frey K.G."/>
            <person name="Wang L.F."/>
            <person name="Wang J."/>
        </authorList>
    </citation>
    <scope>NUCLEOTIDE SEQUENCE [LARGE SCALE GENOMIC DNA]</scope>
</reference>
<dbReference type="InterPro" id="IPR011162">
    <property type="entry name" value="MHC_I/II-like_Ag-recog"/>
</dbReference>
<evidence type="ECO:0000256" key="2">
    <source>
        <dbReference type="ARBA" id="ARBA00007394"/>
    </source>
</evidence>
<organism evidence="14 15">
    <name type="scientific">Myotis davidii</name>
    <name type="common">David's myotis</name>
    <dbReference type="NCBI Taxonomy" id="225400"/>
    <lineage>
        <taxon>Eukaryota</taxon>
        <taxon>Metazoa</taxon>
        <taxon>Chordata</taxon>
        <taxon>Craniata</taxon>
        <taxon>Vertebrata</taxon>
        <taxon>Euteleostomi</taxon>
        <taxon>Mammalia</taxon>
        <taxon>Eutheria</taxon>
        <taxon>Laurasiatheria</taxon>
        <taxon>Chiroptera</taxon>
        <taxon>Yangochiroptera</taxon>
        <taxon>Vespertilionidae</taxon>
        <taxon>Myotis</taxon>
    </lineage>
</organism>
<dbReference type="PROSITE" id="PS50835">
    <property type="entry name" value="IG_LIKE"/>
    <property type="match status" value="1"/>
</dbReference>
<dbReference type="InterPro" id="IPR007110">
    <property type="entry name" value="Ig-like_dom"/>
</dbReference>
<evidence type="ECO:0000256" key="8">
    <source>
        <dbReference type="ARBA" id="ARBA00023157"/>
    </source>
</evidence>
<keyword evidence="9" id="KW-0325">Glycoprotein</keyword>
<dbReference type="Pfam" id="PF07654">
    <property type="entry name" value="C1-set"/>
    <property type="match status" value="1"/>
</dbReference>
<dbReference type="PANTHER" id="PTHR19944:SF59">
    <property type="entry name" value="HLA CLASS II HISTOCOMPATIBILITY ANTIGEN, DQ ALPHA 1 CHAIN"/>
    <property type="match status" value="1"/>
</dbReference>
<keyword evidence="4" id="KW-0391">Immunity</keyword>
<dbReference type="GO" id="GO:0042613">
    <property type="term" value="C:MHC class II protein complex"/>
    <property type="evidence" value="ECO:0007669"/>
    <property type="project" value="UniProtKB-KW"/>
</dbReference>
<keyword evidence="5" id="KW-1133">Transmembrane helix</keyword>
<dbReference type="EMBL" id="KB099222">
    <property type="protein sequence ID" value="ELK38207.1"/>
    <property type="molecule type" value="Genomic_DNA"/>
</dbReference>
<keyword evidence="3" id="KW-0812">Transmembrane</keyword>
<dbReference type="InterPro" id="IPR001003">
    <property type="entry name" value="MHC_II_a_N"/>
</dbReference>
<evidence type="ECO:0000313" key="14">
    <source>
        <dbReference type="EMBL" id="ELK38207.1"/>
    </source>
</evidence>
<dbReference type="InterPro" id="IPR036179">
    <property type="entry name" value="Ig-like_dom_sf"/>
</dbReference>
<dbReference type="PANTHER" id="PTHR19944">
    <property type="entry name" value="MHC CLASS II-RELATED"/>
    <property type="match status" value="1"/>
</dbReference>
<keyword evidence="8" id="KW-1015">Disulfide bond</keyword>
<keyword evidence="12" id="KW-0732">Signal</keyword>
<keyword evidence="7" id="KW-0472">Membrane</keyword>
<evidence type="ECO:0000313" key="15">
    <source>
        <dbReference type="Proteomes" id="UP000010556"/>
    </source>
</evidence>
<gene>
    <name evidence="14" type="ORF">MDA_GLEAN10000986</name>
</gene>
<feature type="non-terminal residue" evidence="14">
    <location>
        <position position="1"/>
    </location>
</feature>
<feature type="domain" description="Ig-like" evidence="13">
    <location>
        <begin position="102"/>
        <end position="182"/>
    </location>
</feature>
<dbReference type="GO" id="GO:0002250">
    <property type="term" value="P:adaptive immune response"/>
    <property type="evidence" value="ECO:0007669"/>
    <property type="project" value="UniProtKB-KW"/>
</dbReference>
<protein>
    <submittedName>
        <fullName evidence="14">SLA class II histocompatibility antigen, DQ haplotype D alpha chain</fullName>
    </submittedName>
</protein>
<dbReference type="AlphaFoldDB" id="L5MIS6"/>
<dbReference type="InterPro" id="IPR050160">
    <property type="entry name" value="MHC/Immunoglobulin"/>
</dbReference>
<evidence type="ECO:0000256" key="12">
    <source>
        <dbReference type="SAM" id="SignalP"/>
    </source>
</evidence>
<feature type="signal peptide" evidence="12">
    <location>
        <begin position="1"/>
        <end position="17"/>
    </location>
</feature>
<dbReference type="SUPFAM" id="SSF48726">
    <property type="entry name" value="Immunoglobulin"/>
    <property type="match status" value="1"/>
</dbReference>
<evidence type="ECO:0000259" key="13">
    <source>
        <dbReference type="PROSITE" id="PS50835"/>
    </source>
</evidence>
<dbReference type="Gene3D" id="3.10.320.10">
    <property type="entry name" value="Class II Histocompatibility Antigen, M Beta Chain, Chain B, domain 1"/>
    <property type="match status" value="1"/>
</dbReference>
<evidence type="ECO:0000256" key="9">
    <source>
        <dbReference type="ARBA" id="ARBA00023180"/>
    </source>
</evidence>
<evidence type="ECO:0000256" key="1">
    <source>
        <dbReference type="ARBA" id="ARBA00004479"/>
    </source>
</evidence>
<feature type="chain" id="PRO_5003971312" evidence="12">
    <location>
        <begin position="18"/>
        <end position="207"/>
    </location>
</feature>
<dbReference type="SMART" id="SM00920">
    <property type="entry name" value="MHC_II_alpha"/>
    <property type="match status" value="1"/>
</dbReference>
<dbReference type="Proteomes" id="UP000010556">
    <property type="component" value="Unassembled WGS sequence"/>
</dbReference>
<evidence type="ECO:0000256" key="7">
    <source>
        <dbReference type="ARBA" id="ARBA00023136"/>
    </source>
</evidence>
<accession>L5MIS6</accession>
<keyword evidence="6" id="KW-1064">Adaptive immunity</keyword>
<dbReference type="GO" id="GO:0002504">
    <property type="term" value="P:antigen processing and presentation of peptide or polysaccharide antigen via MHC class II"/>
    <property type="evidence" value="ECO:0007669"/>
    <property type="project" value="UniProtKB-KW"/>
</dbReference>
<dbReference type="eggNOG" id="ENOG502RXYJ">
    <property type="taxonomic scope" value="Eukaryota"/>
</dbReference>
<name>L5MIS6_MYODS</name>
<dbReference type="InterPro" id="IPR013783">
    <property type="entry name" value="Ig-like_fold"/>
</dbReference>
<keyword evidence="15" id="KW-1185">Reference proteome</keyword>
<evidence type="ECO:0000256" key="11">
    <source>
        <dbReference type="RuleBase" id="RU004238"/>
    </source>
</evidence>